<comment type="caution">
    <text evidence="2">The sequence shown here is derived from an EMBL/GenBank/DDBJ whole genome shotgun (WGS) entry which is preliminary data.</text>
</comment>
<dbReference type="RefSeq" id="XP_013936341.1">
    <property type="nucleotide sequence ID" value="XM_014080866.1"/>
</dbReference>
<dbReference type="Gene3D" id="3.10.450.50">
    <property type="match status" value="1"/>
</dbReference>
<protein>
    <recommendedName>
        <fullName evidence="1">SnoaL-like domain-containing protein</fullName>
    </recommendedName>
</protein>
<evidence type="ECO:0000313" key="2">
    <source>
        <dbReference type="EMBL" id="ESX01755.1"/>
    </source>
</evidence>
<feature type="domain" description="SnoaL-like" evidence="1">
    <location>
        <begin position="15"/>
        <end position="136"/>
    </location>
</feature>
<dbReference type="KEGG" id="opa:HPODL_04531"/>
<name>W1QHC8_OGAPD</name>
<reference evidence="2 3" key="1">
    <citation type="journal article" date="2013" name="BMC Genomics">
        <title>Genome sequence and analysis of methylotrophic yeast Hansenula polymorpha DL1.</title>
        <authorList>
            <person name="Ravin N.V."/>
            <person name="Eldarov M.A."/>
            <person name="Kadnikov V.V."/>
            <person name="Beletsky A.V."/>
            <person name="Schneider J."/>
            <person name="Mardanova E.S."/>
            <person name="Smekalova E.M."/>
            <person name="Zvereva M.I."/>
            <person name="Dontsova O.A."/>
            <person name="Mardanov A.V."/>
            <person name="Skryabin K.G."/>
        </authorList>
    </citation>
    <scope>NUCLEOTIDE SEQUENCE [LARGE SCALE GENOMIC DNA]</scope>
    <source>
        <strain evidence="3">ATCC 26012 / BCRC 20466 / JCM 22074 / NRRL Y-7560 / DL-1</strain>
    </source>
</reference>
<dbReference type="HOGENOM" id="CLU_106738_1_1_1"/>
<evidence type="ECO:0000313" key="3">
    <source>
        <dbReference type="Proteomes" id="UP000008673"/>
    </source>
</evidence>
<dbReference type="OMA" id="LWKIKHW"/>
<accession>W1QHC8</accession>
<dbReference type="EMBL" id="AEOI02000004">
    <property type="protein sequence ID" value="ESX01755.1"/>
    <property type="molecule type" value="Genomic_DNA"/>
</dbReference>
<evidence type="ECO:0000259" key="1">
    <source>
        <dbReference type="Pfam" id="PF13577"/>
    </source>
</evidence>
<dbReference type="InterPro" id="IPR032710">
    <property type="entry name" value="NTF2-like_dom_sf"/>
</dbReference>
<gene>
    <name evidence="2" type="ORF">HPODL_04531</name>
</gene>
<dbReference type="GeneID" id="25773959"/>
<organism evidence="2 3">
    <name type="scientific">Ogataea parapolymorpha (strain ATCC 26012 / BCRC 20466 / JCM 22074 / NRRL Y-7560 / DL-1)</name>
    <name type="common">Yeast</name>
    <name type="synonym">Hansenula polymorpha</name>
    <dbReference type="NCBI Taxonomy" id="871575"/>
    <lineage>
        <taxon>Eukaryota</taxon>
        <taxon>Fungi</taxon>
        <taxon>Dikarya</taxon>
        <taxon>Ascomycota</taxon>
        <taxon>Saccharomycotina</taxon>
        <taxon>Pichiomycetes</taxon>
        <taxon>Pichiales</taxon>
        <taxon>Pichiaceae</taxon>
        <taxon>Ogataea</taxon>
    </lineage>
</organism>
<sequence length="153" mass="16911">MAVPVKLAGSPAEKQAAADAIYRFALSLDIRDPELFDSSFTEDGSIELLGEKATSKQERRNLCYNRVADLDTAHIVSNFRVNIEGSKATLTAIAYAQHFGKGKGLVDGTKFLLSGGVYRAELIKDTTDDIWRIKDLDIDLHWTDGDMAVFQDK</sequence>
<dbReference type="InterPro" id="IPR037401">
    <property type="entry name" value="SnoaL-like"/>
</dbReference>
<dbReference type="Pfam" id="PF13577">
    <property type="entry name" value="SnoaL_4"/>
    <property type="match status" value="1"/>
</dbReference>
<dbReference type="eggNOG" id="ENOG502S791">
    <property type="taxonomic scope" value="Eukaryota"/>
</dbReference>
<dbReference type="STRING" id="871575.W1QHC8"/>
<dbReference type="SUPFAM" id="SSF54427">
    <property type="entry name" value="NTF2-like"/>
    <property type="match status" value="1"/>
</dbReference>
<dbReference type="AlphaFoldDB" id="W1QHC8"/>
<dbReference type="Proteomes" id="UP000008673">
    <property type="component" value="Unassembled WGS sequence"/>
</dbReference>
<keyword evidence="3" id="KW-1185">Reference proteome</keyword>
<dbReference type="OrthoDB" id="4035449at2759"/>
<proteinExistence type="predicted"/>